<keyword evidence="3" id="KW-1185">Reference proteome</keyword>
<evidence type="ECO:0000313" key="3">
    <source>
        <dbReference type="Proteomes" id="UP001596368"/>
    </source>
</evidence>
<sequence>MTDSGITFDDPEVVTMSLLQVGLAPTFYQFSEATIEVEMDIKTQLQTETNVAVETEFEADWGSSAGTSPRRSNTTGSSARRSTGRAGS</sequence>
<accession>A0ABD5XT52</accession>
<proteinExistence type="predicted"/>
<comment type="caution">
    <text evidence="2">The sequence shown here is derived from an EMBL/GenBank/DDBJ whole genome shotgun (WGS) entry which is preliminary data.</text>
</comment>
<dbReference type="Proteomes" id="UP001596368">
    <property type="component" value="Unassembled WGS sequence"/>
</dbReference>
<dbReference type="AlphaFoldDB" id="A0ABD5XT52"/>
<feature type="compositionally biased region" description="Low complexity" evidence="1">
    <location>
        <begin position="70"/>
        <end position="88"/>
    </location>
</feature>
<dbReference type="EMBL" id="JBHSZG010000001">
    <property type="protein sequence ID" value="MFC7136834.1"/>
    <property type="molecule type" value="Genomic_DNA"/>
</dbReference>
<reference evidence="2 3" key="1">
    <citation type="journal article" date="2019" name="Int. J. Syst. Evol. Microbiol.">
        <title>The Global Catalogue of Microorganisms (GCM) 10K type strain sequencing project: providing services to taxonomists for standard genome sequencing and annotation.</title>
        <authorList>
            <consortium name="The Broad Institute Genomics Platform"/>
            <consortium name="The Broad Institute Genome Sequencing Center for Infectious Disease"/>
            <person name="Wu L."/>
            <person name="Ma J."/>
        </authorList>
    </citation>
    <scope>NUCLEOTIDE SEQUENCE [LARGE SCALE GENOMIC DNA]</scope>
    <source>
        <strain evidence="2 3">DT92</strain>
    </source>
</reference>
<feature type="region of interest" description="Disordered" evidence="1">
    <location>
        <begin position="57"/>
        <end position="88"/>
    </location>
</feature>
<evidence type="ECO:0000313" key="2">
    <source>
        <dbReference type="EMBL" id="MFC7136834.1"/>
    </source>
</evidence>
<name>A0ABD5XT52_9EURY</name>
<evidence type="ECO:0000256" key="1">
    <source>
        <dbReference type="SAM" id="MobiDB-lite"/>
    </source>
</evidence>
<protein>
    <submittedName>
        <fullName evidence="2">Uncharacterized protein</fullName>
    </submittedName>
</protein>
<organism evidence="2 3">
    <name type="scientific">Halobaculum litoreum</name>
    <dbReference type="NCBI Taxonomy" id="3031998"/>
    <lineage>
        <taxon>Archaea</taxon>
        <taxon>Methanobacteriati</taxon>
        <taxon>Methanobacteriota</taxon>
        <taxon>Stenosarchaea group</taxon>
        <taxon>Halobacteria</taxon>
        <taxon>Halobacteriales</taxon>
        <taxon>Haloferacaceae</taxon>
        <taxon>Halobaculum</taxon>
    </lineage>
</organism>
<gene>
    <name evidence="2" type="ORF">ACFQRB_10705</name>
</gene>